<protein>
    <recommendedName>
        <fullName evidence="6">Inorganic pyrophosphatase</fullName>
        <ecNumber evidence="6">3.6.1.1</ecNumber>
    </recommendedName>
    <alternativeName>
        <fullName evidence="6">Pyrophosphate phospho-hydrolase</fullName>
        <shortName evidence="6">PPase</shortName>
    </alternativeName>
</protein>
<evidence type="ECO:0000313" key="7">
    <source>
        <dbReference type="EMBL" id="OQX06664.1"/>
    </source>
</evidence>
<dbReference type="Pfam" id="PF00719">
    <property type="entry name" value="Pyrophosphatase"/>
    <property type="match status" value="1"/>
</dbReference>
<comment type="cofactor">
    <cofactor evidence="1 6">
        <name>Mg(2+)</name>
        <dbReference type="ChEBI" id="CHEBI:18420"/>
    </cofactor>
</comment>
<keyword evidence="5 6" id="KW-0460">Magnesium</keyword>
<keyword evidence="4 6" id="KW-0378">Hydrolase</keyword>
<dbReference type="AlphaFoldDB" id="A0A1Y1QIZ8"/>
<evidence type="ECO:0000256" key="6">
    <source>
        <dbReference type="HAMAP-Rule" id="MF_00209"/>
    </source>
</evidence>
<evidence type="ECO:0000256" key="1">
    <source>
        <dbReference type="ARBA" id="ARBA00001946"/>
    </source>
</evidence>
<evidence type="ECO:0000256" key="2">
    <source>
        <dbReference type="ARBA" id="ARBA00022490"/>
    </source>
</evidence>
<feature type="binding site" evidence="6">
    <location>
        <position position="66"/>
    </location>
    <ligand>
        <name>Mg(2+)</name>
        <dbReference type="ChEBI" id="CHEBI:18420"/>
        <label>1</label>
    </ligand>
</feature>
<evidence type="ECO:0000256" key="3">
    <source>
        <dbReference type="ARBA" id="ARBA00022723"/>
    </source>
</evidence>
<feature type="binding site" evidence="6">
    <location>
        <position position="103"/>
    </location>
    <ligand>
        <name>Mg(2+)</name>
        <dbReference type="ChEBI" id="CHEBI:18420"/>
        <label>1</label>
    </ligand>
</feature>
<evidence type="ECO:0000313" key="8">
    <source>
        <dbReference type="Proteomes" id="UP000192491"/>
    </source>
</evidence>
<dbReference type="GO" id="GO:0005737">
    <property type="term" value="C:cytoplasm"/>
    <property type="evidence" value="ECO:0007669"/>
    <property type="project" value="UniProtKB-SubCell"/>
</dbReference>
<evidence type="ECO:0000256" key="5">
    <source>
        <dbReference type="ARBA" id="ARBA00022842"/>
    </source>
</evidence>
<feature type="binding site" evidence="6">
    <location>
        <position position="71"/>
    </location>
    <ligand>
        <name>Mg(2+)</name>
        <dbReference type="ChEBI" id="CHEBI:18420"/>
        <label>1</label>
    </ligand>
</feature>
<feature type="binding site" evidence="6">
    <location>
        <position position="56"/>
    </location>
    <ligand>
        <name>substrate</name>
    </ligand>
</feature>
<gene>
    <name evidence="6" type="primary">ppa</name>
    <name evidence="7" type="ORF">BWK73_30135</name>
</gene>
<keyword evidence="3 6" id="KW-0479">Metal-binding</keyword>
<reference evidence="7 8" key="1">
    <citation type="submission" date="2017-01" db="EMBL/GenBank/DDBJ databases">
        <title>Novel large sulfur bacteria in the metagenomes of groundwater-fed chemosynthetic microbial mats in the Lake Huron basin.</title>
        <authorList>
            <person name="Sharrar A.M."/>
            <person name="Flood B.E."/>
            <person name="Bailey J.V."/>
            <person name="Jones D.S."/>
            <person name="Biddanda B."/>
            <person name="Ruberg S.A."/>
            <person name="Marcus D.N."/>
            <person name="Dick G.J."/>
        </authorList>
    </citation>
    <scope>NUCLEOTIDE SEQUENCE [LARGE SCALE GENOMIC DNA]</scope>
    <source>
        <strain evidence="7">A8</strain>
    </source>
</reference>
<dbReference type="Proteomes" id="UP000192491">
    <property type="component" value="Unassembled WGS sequence"/>
</dbReference>
<dbReference type="PANTHER" id="PTHR10286">
    <property type="entry name" value="INORGANIC PYROPHOSPHATASE"/>
    <property type="match status" value="1"/>
</dbReference>
<dbReference type="FunFam" id="3.90.80.10:FF:000001">
    <property type="entry name" value="Inorganic pyrophosphatase"/>
    <property type="match status" value="1"/>
</dbReference>
<comment type="function">
    <text evidence="6">Catalyzes the hydrolysis of inorganic pyrophosphate (PPi) forming two phosphate ions.</text>
</comment>
<dbReference type="SUPFAM" id="SSF50324">
    <property type="entry name" value="Inorganic pyrophosphatase"/>
    <property type="match status" value="1"/>
</dbReference>
<evidence type="ECO:0000256" key="4">
    <source>
        <dbReference type="ARBA" id="ARBA00022801"/>
    </source>
</evidence>
<keyword evidence="2 6" id="KW-0963">Cytoplasm</keyword>
<feature type="binding site" evidence="6">
    <location>
        <position position="30"/>
    </location>
    <ligand>
        <name>substrate</name>
    </ligand>
</feature>
<dbReference type="EC" id="3.6.1.1" evidence="6"/>
<dbReference type="Gene3D" id="3.90.80.10">
    <property type="entry name" value="Inorganic pyrophosphatase"/>
    <property type="match status" value="1"/>
</dbReference>
<comment type="similarity">
    <text evidence="6">Belongs to the PPase family.</text>
</comment>
<dbReference type="CDD" id="cd00412">
    <property type="entry name" value="pyrophosphatase"/>
    <property type="match status" value="1"/>
</dbReference>
<sequence>MNIDKVPVGRDVPNSVNVIIEIPALSTPVKYELDKESGALFVDRFLSTPMFYPANYGFIPHTLADDGDPTDVLVVTPTPLMHGCVIPVRPIGMLKMSDESGIDAKIVAVPDYKLSSGYRDITSYTQLPQLLLSQIQHFFERYKELDADKWVKVEGWADVDEAKAEILASIERYNTEQPKEIPFS</sequence>
<feature type="binding site" evidence="6">
    <location>
        <position position="142"/>
    </location>
    <ligand>
        <name>substrate</name>
    </ligand>
</feature>
<dbReference type="GO" id="GO:0004427">
    <property type="term" value="F:inorganic diphosphate phosphatase activity"/>
    <property type="evidence" value="ECO:0007669"/>
    <property type="project" value="UniProtKB-UniRule"/>
</dbReference>
<feature type="binding site" evidence="6">
    <location>
        <position position="44"/>
    </location>
    <ligand>
        <name>substrate</name>
    </ligand>
</feature>
<dbReference type="GO" id="GO:0006796">
    <property type="term" value="P:phosphate-containing compound metabolic process"/>
    <property type="evidence" value="ECO:0007669"/>
    <property type="project" value="InterPro"/>
</dbReference>
<dbReference type="InterPro" id="IPR036649">
    <property type="entry name" value="Pyrophosphatase_sf"/>
</dbReference>
<accession>A0A1Y1QIZ8</accession>
<dbReference type="NCBIfam" id="NF002317">
    <property type="entry name" value="PRK01250.1"/>
    <property type="match status" value="1"/>
</dbReference>
<comment type="subunit">
    <text evidence="6">Homohexamer.</text>
</comment>
<dbReference type="GO" id="GO:0000287">
    <property type="term" value="F:magnesium ion binding"/>
    <property type="evidence" value="ECO:0007669"/>
    <property type="project" value="UniProtKB-UniRule"/>
</dbReference>
<proteinExistence type="inferred from homology"/>
<comment type="catalytic activity">
    <reaction evidence="6">
        <text>diphosphate + H2O = 2 phosphate + H(+)</text>
        <dbReference type="Rhea" id="RHEA:24576"/>
        <dbReference type="ChEBI" id="CHEBI:15377"/>
        <dbReference type="ChEBI" id="CHEBI:15378"/>
        <dbReference type="ChEBI" id="CHEBI:33019"/>
        <dbReference type="ChEBI" id="CHEBI:43474"/>
        <dbReference type="EC" id="3.6.1.1"/>
    </reaction>
</comment>
<dbReference type="EMBL" id="MTEJ01000234">
    <property type="protein sequence ID" value="OQX06664.1"/>
    <property type="molecule type" value="Genomic_DNA"/>
</dbReference>
<organism evidence="7 8">
    <name type="scientific">Thiothrix lacustris</name>
    <dbReference type="NCBI Taxonomy" id="525917"/>
    <lineage>
        <taxon>Bacteria</taxon>
        <taxon>Pseudomonadati</taxon>
        <taxon>Pseudomonadota</taxon>
        <taxon>Gammaproteobacteria</taxon>
        <taxon>Thiotrichales</taxon>
        <taxon>Thiotrichaceae</taxon>
        <taxon>Thiothrix</taxon>
    </lineage>
</organism>
<feature type="binding site" evidence="6">
    <location>
        <position position="71"/>
    </location>
    <ligand>
        <name>Mg(2+)</name>
        <dbReference type="ChEBI" id="CHEBI:18420"/>
        <label>2</label>
    </ligand>
</feature>
<dbReference type="InterPro" id="IPR008162">
    <property type="entry name" value="Pyrophosphatase"/>
</dbReference>
<dbReference type="HAMAP" id="MF_00209">
    <property type="entry name" value="Inorganic_PPase"/>
    <property type="match status" value="1"/>
</dbReference>
<comment type="subcellular location">
    <subcellularLocation>
        <location evidence="6">Cytoplasm</location>
    </subcellularLocation>
</comment>
<name>A0A1Y1QIZ8_9GAMM</name>
<comment type="caution">
    <text evidence="7">The sequence shown here is derived from an EMBL/GenBank/DDBJ whole genome shotgun (WGS) entry which is preliminary data.</text>
</comment>